<dbReference type="Gene3D" id="1.20.5.1160">
    <property type="entry name" value="Vasodilator-stimulated phosphoprotein"/>
    <property type="match status" value="1"/>
</dbReference>
<evidence type="ECO:0000256" key="2">
    <source>
        <dbReference type="SAM" id="MobiDB-lite"/>
    </source>
</evidence>
<name>A0A9Q1CVE2_CONCO</name>
<dbReference type="EMBL" id="JAFJMO010000019">
    <property type="protein sequence ID" value="KAJ8249607.1"/>
    <property type="molecule type" value="Genomic_DNA"/>
</dbReference>
<sequence>MDGLRLPPVIEEVADPADDPTDVKLDVPDTEEQLTAKEREAQEEKDGPEEKEGREGERAGEQQEEEEERSMEALTEEQELEELRSQVLQLLLELGEAREASQKHQEGVRELRGLLEDERLASAHQAETFTRQIQRLQAQLRAVQEEVLSLQEEKESELWEAQQELREVQEEVLELQQAAEEAAGERENDIALLQEELCRVRAELQRLRSTTQEYELELTSLRAEIAMKSPGRAQEQEGDVGVLEGECGVLREECQALKEGNRKLSERLQQLQLQRAGSGEAYLAVTEDKMAESEDVGGGATETDSYISVATPRPGGRQVDASIQKNLSLEGRPGQISALREQLSQAEARALQVQSACEGLKVELGQMQCLYDTSRGERAQLERELQHCREELDQLMGGKAQLPRAIPLCKHQLLLRSVECAAPRACWDSFLMRVGAGPSSLLVLWNRCGGIPGGQCERLCDSDVSGAPQERCFCSTLHELLCSGSVRRPRLQHAVSASTISAAVSVRRFAWSCSFL</sequence>
<dbReference type="InterPro" id="IPR051176">
    <property type="entry name" value="Cent_Immune-Sig_Mod"/>
</dbReference>
<accession>A0A9Q1CVE2</accession>
<feature type="coiled-coil region" evidence="1">
    <location>
        <begin position="336"/>
        <end position="398"/>
    </location>
</feature>
<gene>
    <name evidence="3" type="ORF">COCON_G00228230</name>
</gene>
<dbReference type="PANTHER" id="PTHR15715:SF26">
    <property type="entry name" value="COILED-COIL DOMAIN-CONTAINING PROTEIN 136"/>
    <property type="match status" value="1"/>
</dbReference>
<dbReference type="OrthoDB" id="9948923at2759"/>
<evidence type="ECO:0000256" key="1">
    <source>
        <dbReference type="SAM" id="Coils"/>
    </source>
</evidence>
<dbReference type="GO" id="GO:0001675">
    <property type="term" value="P:acrosome assembly"/>
    <property type="evidence" value="ECO:0007669"/>
    <property type="project" value="TreeGrafter"/>
</dbReference>
<keyword evidence="1" id="KW-0175">Coiled coil</keyword>
<evidence type="ECO:0000313" key="3">
    <source>
        <dbReference type="EMBL" id="KAJ8249607.1"/>
    </source>
</evidence>
<feature type="compositionally biased region" description="Acidic residues" evidence="2">
    <location>
        <begin position="62"/>
        <end position="80"/>
    </location>
</feature>
<organism evidence="3 4">
    <name type="scientific">Conger conger</name>
    <name type="common">Conger eel</name>
    <name type="synonym">Muraena conger</name>
    <dbReference type="NCBI Taxonomy" id="82655"/>
    <lineage>
        <taxon>Eukaryota</taxon>
        <taxon>Metazoa</taxon>
        <taxon>Chordata</taxon>
        <taxon>Craniata</taxon>
        <taxon>Vertebrata</taxon>
        <taxon>Euteleostomi</taxon>
        <taxon>Actinopterygii</taxon>
        <taxon>Neopterygii</taxon>
        <taxon>Teleostei</taxon>
        <taxon>Anguilliformes</taxon>
        <taxon>Congridae</taxon>
        <taxon>Conger</taxon>
    </lineage>
</organism>
<dbReference type="GO" id="GO:0002080">
    <property type="term" value="C:acrosomal membrane"/>
    <property type="evidence" value="ECO:0007669"/>
    <property type="project" value="TreeGrafter"/>
</dbReference>
<feature type="region of interest" description="Disordered" evidence="2">
    <location>
        <begin position="1"/>
        <end position="80"/>
    </location>
</feature>
<feature type="compositionally biased region" description="Basic and acidic residues" evidence="2">
    <location>
        <begin position="34"/>
        <end position="61"/>
    </location>
</feature>
<keyword evidence="4" id="KW-1185">Reference proteome</keyword>
<reference evidence="3" key="1">
    <citation type="journal article" date="2023" name="Science">
        <title>Genome structures resolve the early diversification of teleost fishes.</title>
        <authorList>
            <person name="Parey E."/>
            <person name="Louis A."/>
            <person name="Montfort J."/>
            <person name="Bouchez O."/>
            <person name="Roques C."/>
            <person name="Iampietro C."/>
            <person name="Lluch J."/>
            <person name="Castinel A."/>
            <person name="Donnadieu C."/>
            <person name="Desvignes T."/>
            <person name="Floi Bucao C."/>
            <person name="Jouanno E."/>
            <person name="Wen M."/>
            <person name="Mejri S."/>
            <person name="Dirks R."/>
            <person name="Jansen H."/>
            <person name="Henkel C."/>
            <person name="Chen W.J."/>
            <person name="Zahm M."/>
            <person name="Cabau C."/>
            <person name="Klopp C."/>
            <person name="Thompson A.W."/>
            <person name="Robinson-Rechavi M."/>
            <person name="Braasch I."/>
            <person name="Lecointre G."/>
            <person name="Bobe J."/>
            <person name="Postlethwait J.H."/>
            <person name="Berthelot C."/>
            <person name="Roest Crollius H."/>
            <person name="Guiguen Y."/>
        </authorList>
    </citation>
    <scope>NUCLEOTIDE SEQUENCE</scope>
    <source>
        <strain evidence="3">Concon-B</strain>
    </source>
</reference>
<dbReference type="AlphaFoldDB" id="A0A9Q1CVE2"/>
<feature type="coiled-coil region" evidence="1">
    <location>
        <begin position="126"/>
        <end position="224"/>
    </location>
</feature>
<dbReference type="Proteomes" id="UP001152803">
    <property type="component" value="Unassembled WGS sequence"/>
</dbReference>
<comment type="caution">
    <text evidence="3">The sequence shown here is derived from an EMBL/GenBank/DDBJ whole genome shotgun (WGS) entry which is preliminary data.</text>
</comment>
<dbReference type="GO" id="GO:0007338">
    <property type="term" value="P:single fertilization"/>
    <property type="evidence" value="ECO:0007669"/>
    <property type="project" value="TreeGrafter"/>
</dbReference>
<dbReference type="PANTHER" id="PTHR15715">
    <property type="entry name" value="CENTROSOMAL PROTEIN OF 170 KDA"/>
    <property type="match status" value="1"/>
</dbReference>
<proteinExistence type="predicted"/>
<protein>
    <recommendedName>
        <fullName evidence="5">Coiled-coil domain-containing protein 136</fullName>
    </recommendedName>
</protein>
<evidence type="ECO:0008006" key="5">
    <source>
        <dbReference type="Google" id="ProtNLM"/>
    </source>
</evidence>
<evidence type="ECO:0000313" key="4">
    <source>
        <dbReference type="Proteomes" id="UP001152803"/>
    </source>
</evidence>